<evidence type="ECO:0000313" key="2">
    <source>
        <dbReference type="Proteomes" id="UP000220934"/>
    </source>
</evidence>
<gene>
    <name evidence="1" type="ORF">CN596_04035</name>
</gene>
<dbReference type="EMBL" id="NUAJ01000005">
    <property type="protein sequence ID" value="PEN57124.1"/>
    <property type="molecule type" value="Genomic_DNA"/>
</dbReference>
<keyword evidence="1" id="KW-0282">Flagellum</keyword>
<keyword evidence="1" id="KW-0966">Cell projection</keyword>
<accession>A0AB36SS73</accession>
<sequence length="93" mass="10397">MKLLGLNLLTEKQLNVLLTEAYDKGFDTGKNLGYERGYADGHHKGMTTDKKGTMITHSGIYVFTDENCVGSIDIDKSVKNEMEQLKAIKEDKV</sequence>
<keyword evidence="1" id="KW-0969">Cilium</keyword>
<protein>
    <submittedName>
        <fullName evidence="1">Flagellar assembly protein FliH</fullName>
    </submittedName>
</protein>
<comment type="caution">
    <text evidence="1">The sequence shown here is derived from an EMBL/GenBank/DDBJ whole genome shotgun (WGS) entry which is preliminary data.</text>
</comment>
<dbReference type="RefSeq" id="WP_098060227.1">
    <property type="nucleotide sequence ID" value="NZ_JARMKY010000089.1"/>
</dbReference>
<proteinExistence type="predicted"/>
<name>A0AB36SS73_9BACI</name>
<organism evidence="1 2">
    <name type="scientific">Bacillus toyonensis</name>
    <dbReference type="NCBI Taxonomy" id="155322"/>
    <lineage>
        <taxon>Bacteria</taxon>
        <taxon>Bacillati</taxon>
        <taxon>Bacillota</taxon>
        <taxon>Bacilli</taxon>
        <taxon>Bacillales</taxon>
        <taxon>Bacillaceae</taxon>
        <taxon>Bacillus</taxon>
        <taxon>Bacillus cereus group</taxon>
    </lineage>
</organism>
<dbReference type="Proteomes" id="UP000220934">
    <property type="component" value="Unassembled WGS sequence"/>
</dbReference>
<reference evidence="1 2" key="1">
    <citation type="submission" date="2017-09" db="EMBL/GenBank/DDBJ databases">
        <title>Large-scale bioinformatics analysis of Bacillus genomes uncovers conserved roles of natural products in bacterial physiology.</title>
        <authorList>
            <consortium name="Agbiome Team Llc"/>
            <person name="Bleich R.M."/>
            <person name="Kirk G.J."/>
            <person name="Santa Maria K.C."/>
            <person name="Allen S.E."/>
            <person name="Farag S."/>
            <person name="Shank E.A."/>
            <person name="Bowers A."/>
        </authorList>
    </citation>
    <scope>NUCLEOTIDE SEQUENCE [LARGE SCALE GENOMIC DNA]</scope>
    <source>
        <strain evidence="1 2">AFS027958</strain>
    </source>
</reference>
<evidence type="ECO:0000313" key="1">
    <source>
        <dbReference type="EMBL" id="PEN57124.1"/>
    </source>
</evidence>
<dbReference type="AlphaFoldDB" id="A0AB36SS73"/>